<evidence type="ECO:0000313" key="2">
    <source>
        <dbReference type="EMBL" id="SFN55049.1"/>
    </source>
</evidence>
<dbReference type="InterPro" id="IPR036390">
    <property type="entry name" value="WH_DNA-bd_sf"/>
</dbReference>
<dbReference type="AlphaFoldDB" id="A0A1I4ZY88"/>
<dbReference type="Pfam" id="PF12802">
    <property type="entry name" value="MarR_2"/>
    <property type="match status" value="1"/>
</dbReference>
<dbReference type="EMBL" id="FOVM01000002">
    <property type="protein sequence ID" value="SFN55049.1"/>
    <property type="molecule type" value="Genomic_DNA"/>
</dbReference>
<reference evidence="3" key="1">
    <citation type="submission" date="2016-10" db="EMBL/GenBank/DDBJ databases">
        <authorList>
            <person name="Varghese N."/>
            <person name="Submissions S."/>
        </authorList>
    </citation>
    <scope>NUCLEOTIDE SEQUENCE [LARGE SCALE GENOMIC DNA]</scope>
    <source>
        <strain evidence="3">CGMCC 1.11101</strain>
    </source>
</reference>
<name>A0A1I4ZY88_9MICO</name>
<sequence>MADWTFLTHHAHVLLEVAKNPDALLSDIASSVGISARAAVTILNDLEELGYVDRERRGRRNHYLVHGNQPLRHPTNATHTVGELVAALADLP</sequence>
<keyword evidence="3" id="KW-1185">Reference proteome</keyword>
<dbReference type="InterPro" id="IPR000835">
    <property type="entry name" value="HTH_MarR-typ"/>
</dbReference>
<evidence type="ECO:0000259" key="1">
    <source>
        <dbReference type="Pfam" id="PF12802"/>
    </source>
</evidence>
<dbReference type="RefSeq" id="WP_090709626.1">
    <property type="nucleotide sequence ID" value="NZ_FOVM01000002.1"/>
</dbReference>
<protein>
    <submittedName>
        <fullName evidence="2">MarR family protein</fullName>
    </submittedName>
</protein>
<dbReference type="Gene3D" id="1.10.10.10">
    <property type="entry name" value="Winged helix-like DNA-binding domain superfamily/Winged helix DNA-binding domain"/>
    <property type="match status" value="1"/>
</dbReference>
<gene>
    <name evidence="2" type="ORF">SAMN05216219_1172</name>
</gene>
<dbReference type="Proteomes" id="UP000198867">
    <property type="component" value="Unassembled WGS sequence"/>
</dbReference>
<organism evidence="2 3">
    <name type="scientific">Mycetocola miduiensis</name>
    <dbReference type="NCBI Taxonomy" id="995034"/>
    <lineage>
        <taxon>Bacteria</taxon>
        <taxon>Bacillati</taxon>
        <taxon>Actinomycetota</taxon>
        <taxon>Actinomycetes</taxon>
        <taxon>Micrococcales</taxon>
        <taxon>Microbacteriaceae</taxon>
        <taxon>Mycetocola</taxon>
    </lineage>
</organism>
<dbReference type="STRING" id="995034.SAMN05216219_1172"/>
<proteinExistence type="predicted"/>
<dbReference type="SUPFAM" id="SSF46785">
    <property type="entry name" value="Winged helix' DNA-binding domain"/>
    <property type="match status" value="1"/>
</dbReference>
<accession>A0A1I4ZY88</accession>
<dbReference type="OrthoDB" id="371140at2"/>
<dbReference type="GO" id="GO:0003700">
    <property type="term" value="F:DNA-binding transcription factor activity"/>
    <property type="evidence" value="ECO:0007669"/>
    <property type="project" value="InterPro"/>
</dbReference>
<evidence type="ECO:0000313" key="3">
    <source>
        <dbReference type="Proteomes" id="UP000198867"/>
    </source>
</evidence>
<dbReference type="InterPro" id="IPR036388">
    <property type="entry name" value="WH-like_DNA-bd_sf"/>
</dbReference>
<feature type="domain" description="HTH marR-type" evidence="1">
    <location>
        <begin position="10"/>
        <end position="57"/>
    </location>
</feature>